<evidence type="ECO:0000256" key="3">
    <source>
        <dbReference type="ARBA" id="ARBA00022692"/>
    </source>
</evidence>
<dbReference type="CDD" id="cd06530">
    <property type="entry name" value="S26_SPase_I"/>
    <property type="match status" value="1"/>
</dbReference>
<name>A0ABU4HTY7_9ACTN</name>
<feature type="region of interest" description="Disordered" evidence="11">
    <location>
        <begin position="1"/>
        <end position="28"/>
    </location>
</feature>
<evidence type="ECO:0000256" key="9">
    <source>
        <dbReference type="ARBA" id="ARBA00045533"/>
    </source>
</evidence>
<feature type="compositionally biased region" description="Basic and acidic residues" evidence="11">
    <location>
        <begin position="1"/>
        <end position="11"/>
    </location>
</feature>
<evidence type="ECO:0000259" key="13">
    <source>
        <dbReference type="Pfam" id="PF10502"/>
    </source>
</evidence>
<sequence>MTAAEREREAASRLPAHDPGATSREVAHPAPRRAGALLSWLAVALACALALLMVALRLAGWQPLAVLSDSMAPALREGDLIVVEQVPARTVAPGDVIAFARPRHAGETLTHRVVAVRGAGGDGGDGGRLAVTTRGDANPAPERWTIARDGEVGVVRARLPRVGALAAPLRGELSRAAVTITVTAIVTGAALWLIWRPRRGGGR</sequence>
<evidence type="ECO:0000256" key="11">
    <source>
        <dbReference type="SAM" id="MobiDB-lite"/>
    </source>
</evidence>
<reference evidence="14 15" key="2">
    <citation type="submission" date="2023-10" db="EMBL/GenBank/DDBJ databases">
        <authorList>
            <person name="Han X.F."/>
        </authorList>
    </citation>
    <scope>NUCLEOTIDE SEQUENCE [LARGE SCALE GENOMIC DNA]</scope>
    <source>
        <strain evidence="14 15">KCTC 39840</strain>
    </source>
</reference>
<evidence type="ECO:0000256" key="6">
    <source>
        <dbReference type="ARBA" id="ARBA00022968"/>
    </source>
</evidence>
<feature type="transmembrane region" description="Helical" evidence="12">
    <location>
        <begin position="176"/>
        <end position="195"/>
    </location>
</feature>
<dbReference type="RefSeq" id="WP_318598352.1">
    <property type="nucleotide sequence ID" value="NZ_JAWSTH010000045.1"/>
</dbReference>
<dbReference type="EMBL" id="JAWSTH010000045">
    <property type="protein sequence ID" value="MDW5596000.1"/>
    <property type="molecule type" value="Genomic_DNA"/>
</dbReference>
<evidence type="ECO:0000313" key="15">
    <source>
        <dbReference type="Proteomes" id="UP001284601"/>
    </source>
</evidence>
<organism evidence="14 15">
    <name type="scientific">Conexibacter stalactiti</name>
    <dbReference type="NCBI Taxonomy" id="1940611"/>
    <lineage>
        <taxon>Bacteria</taxon>
        <taxon>Bacillati</taxon>
        <taxon>Actinomycetota</taxon>
        <taxon>Thermoleophilia</taxon>
        <taxon>Solirubrobacterales</taxon>
        <taxon>Conexibacteraceae</taxon>
        <taxon>Conexibacter</taxon>
    </lineage>
</organism>
<evidence type="ECO:0000256" key="7">
    <source>
        <dbReference type="ARBA" id="ARBA00022989"/>
    </source>
</evidence>
<evidence type="ECO:0000256" key="5">
    <source>
        <dbReference type="ARBA" id="ARBA00022824"/>
    </source>
</evidence>
<evidence type="ECO:0000256" key="2">
    <source>
        <dbReference type="ARBA" id="ARBA00022670"/>
    </source>
</evidence>
<keyword evidence="3 12" id="KW-0812">Transmembrane</keyword>
<keyword evidence="2" id="KW-0645">Protease</keyword>
<proteinExistence type="predicted"/>
<reference evidence="15" key="1">
    <citation type="submission" date="2023-07" db="EMBL/GenBank/DDBJ databases">
        <title>Conexibacter stalactiti sp. nov., isolated from stalactites in a lava cave and emended description of the genus Conexibacter.</title>
        <authorList>
            <person name="Lee S.D."/>
        </authorList>
    </citation>
    <scope>NUCLEOTIDE SEQUENCE [LARGE SCALE GENOMIC DNA]</scope>
    <source>
        <strain evidence="15">KCTC 39840</strain>
    </source>
</reference>
<evidence type="ECO:0000256" key="10">
    <source>
        <dbReference type="NCBIfam" id="TIGR02228"/>
    </source>
</evidence>
<dbReference type="SUPFAM" id="SSF51306">
    <property type="entry name" value="LexA/Signal peptidase"/>
    <property type="match status" value="1"/>
</dbReference>
<accession>A0ABU4HTY7</accession>
<feature type="transmembrane region" description="Helical" evidence="12">
    <location>
        <begin position="37"/>
        <end position="59"/>
    </location>
</feature>
<comment type="subcellular location">
    <subcellularLocation>
        <location evidence="1">Endoplasmic reticulum membrane</location>
        <topology evidence="1">Single-pass type II membrane protein</topology>
    </subcellularLocation>
</comment>
<dbReference type="EC" id="3.4.21.89" evidence="10"/>
<evidence type="ECO:0000313" key="14">
    <source>
        <dbReference type="EMBL" id="MDW5596000.1"/>
    </source>
</evidence>
<dbReference type="InterPro" id="IPR001733">
    <property type="entry name" value="Peptidase_S26B"/>
</dbReference>
<comment type="caution">
    <text evidence="14">The sequence shown here is derived from an EMBL/GenBank/DDBJ whole genome shotgun (WGS) entry which is preliminary data.</text>
</comment>
<feature type="domain" description="Peptidase S26" evidence="13">
    <location>
        <begin position="45"/>
        <end position="118"/>
    </location>
</feature>
<keyword evidence="7 12" id="KW-1133">Transmembrane helix</keyword>
<evidence type="ECO:0000256" key="8">
    <source>
        <dbReference type="ARBA" id="ARBA00023136"/>
    </source>
</evidence>
<dbReference type="Proteomes" id="UP001284601">
    <property type="component" value="Unassembled WGS sequence"/>
</dbReference>
<gene>
    <name evidence="14" type="ORF">R7226_16745</name>
</gene>
<dbReference type="PROSITE" id="PS00501">
    <property type="entry name" value="SPASE_I_1"/>
    <property type="match status" value="1"/>
</dbReference>
<evidence type="ECO:0000256" key="4">
    <source>
        <dbReference type="ARBA" id="ARBA00022801"/>
    </source>
</evidence>
<dbReference type="InterPro" id="IPR019533">
    <property type="entry name" value="Peptidase_S26"/>
</dbReference>
<dbReference type="InterPro" id="IPR036286">
    <property type="entry name" value="LexA/Signal_pep-like_sf"/>
</dbReference>
<dbReference type="Pfam" id="PF10502">
    <property type="entry name" value="Peptidase_S26"/>
    <property type="match status" value="1"/>
</dbReference>
<dbReference type="GO" id="GO:0009003">
    <property type="term" value="F:signal peptidase activity"/>
    <property type="evidence" value="ECO:0007669"/>
    <property type="project" value="UniProtKB-EC"/>
</dbReference>
<evidence type="ECO:0000256" key="1">
    <source>
        <dbReference type="ARBA" id="ARBA00004648"/>
    </source>
</evidence>
<keyword evidence="8 12" id="KW-0472">Membrane</keyword>
<evidence type="ECO:0000256" key="12">
    <source>
        <dbReference type="SAM" id="Phobius"/>
    </source>
</evidence>
<dbReference type="InterPro" id="IPR019756">
    <property type="entry name" value="Pept_S26A_signal_pept_1_Ser-AS"/>
</dbReference>
<keyword evidence="5" id="KW-0256">Endoplasmic reticulum</keyword>
<keyword evidence="6" id="KW-0735">Signal-anchor</keyword>
<dbReference type="Gene3D" id="2.10.109.10">
    <property type="entry name" value="Umud Fragment, subunit A"/>
    <property type="match status" value="1"/>
</dbReference>
<keyword evidence="4 14" id="KW-0378">Hydrolase</keyword>
<dbReference type="NCBIfam" id="TIGR02228">
    <property type="entry name" value="sigpep_I_arch"/>
    <property type="match status" value="1"/>
</dbReference>
<comment type="function">
    <text evidence="9">Catalytic component of the signal peptidase complex (SPC) which catalyzes the cleavage of N-terminal signal sequences from nascent proteins as they are translocated into the lumen of the endoplasmic reticulum. Specifically cleaves N-terminal signal peptides that contain a hydrophobic alpha-helix (h-region) shorter than 18-20 amino acids.</text>
</comment>
<protein>
    <recommendedName>
        <fullName evidence="10">Signal peptidase I</fullName>
        <ecNumber evidence="10">3.4.21.89</ecNumber>
    </recommendedName>
</protein>
<keyword evidence="15" id="KW-1185">Reference proteome</keyword>